<dbReference type="WBParaSite" id="ASIM_0001879101-mRNA-1">
    <property type="protein sequence ID" value="ASIM_0001879101-mRNA-1"/>
    <property type="gene ID" value="ASIM_0001879101"/>
</dbReference>
<feature type="compositionally biased region" description="Polar residues" evidence="1">
    <location>
        <begin position="13"/>
        <end position="23"/>
    </location>
</feature>
<evidence type="ECO:0000313" key="2">
    <source>
        <dbReference type="WBParaSite" id="ASIM_0001879101-mRNA-1"/>
    </source>
</evidence>
<feature type="region of interest" description="Disordered" evidence="1">
    <location>
        <begin position="1"/>
        <end position="29"/>
    </location>
</feature>
<reference evidence="2" key="1">
    <citation type="submission" date="2017-02" db="UniProtKB">
        <authorList>
            <consortium name="WormBaseParasite"/>
        </authorList>
    </citation>
    <scope>IDENTIFICATION</scope>
</reference>
<proteinExistence type="predicted"/>
<organism evidence="2">
    <name type="scientific">Anisakis simplex</name>
    <name type="common">Herring worm</name>
    <dbReference type="NCBI Taxonomy" id="6269"/>
    <lineage>
        <taxon>Eukaryota</taxon>
        <taxon>Metazoa</taxon>
        <taxon>Ecdysozoa</taxon>
        <taxon>Nematoda</taxon>
        <taxon>Chromadorea</taxon>
        <taxon>Rhabditida</taxon>
        <taxon>Spirurina</taxon>
        <taxon>Ascaridomorpha</taxon>
        <taxon>Ascaridoidea</taxon>
        <taxon>Anisakidae</taxon>
        <taxon>Anisakis</taxon>
        <taxon>Anisakis simplex complex</taxon>
    </lineage>
</organism>
<accession>A0A0M3KCT9</accession>
<evidence type="ECO:0000256" key="1">
    <source>
        <dbReference type="SAM" id="MobiDB-lite"/>
    </source>
</evidence>
<dbReference type="AlphaFoldDB" id="A0A0M3KCT9"/>
<protein>
    <submittedName>
        <fullName evidence="2">Sine oculis homeobox homolog 4b</fullName>
    </submittedName>
</protein>
<name>A0A0M3KCT9_ANISI</name>
<sequence>LKSDQKHPPALRSQHQGNLSSNGWHEDRL</sequence>